<dbReference type="InterPro" id="IPR036509">
    <property type="entry name" value="Met_Sox_Rdtase_MsrA_sf"/>
</dbReference>
<dbReference type="GO" id="GO:0008113">
    <property type="term" value="F:peptide-methionine (S)-S-oxide reductase activity"/>
    <property type="evidence" value="ECO:0007669"/>
    <property type="project" value="UniProtKB-UniRule"/>
</dbReference>
<comment type="catalytic activity">
    <reaction evidence="3 5">
        <text>L-methionyl-[protein] + [thioredoxin]-disulfide + H2O = L-methionyl-(S)-S-oxide-[protein] + [thioredoxin]-dithiol</text>
        <dbReference type="Rhea" id="RHEA:14217"/>
        <dbReference type="Rhea" id="RHEA-COMP:10698"/>
        <dbReference type="Rhea" id="RHEA-COMP:10700"/>
        <dbReference type="Rhea" id="RHEA-COMP:12313"/>
        <dbReference type="Rhea" id="RHEA-COMP:12315"/>
        <dbReference type="ChEBI" id="CHEBI:15377"/>
        <dbReference type="ChEBI" id="CHEBI:16044"/>
        <dbReference type="ChEBI" id="CHEBI:29950"/>
        <dbReference type="ChEBI" id="CHEBI:44120"/>
        <dbReference type="ChEBI" id="CHEBI:50058"/>
        <dbReference type="EC" id="1.8.4.11"/>
    </reaction>
</comment>
<dbReference type="Pfam" id="PF01625">
    <property type="entry name" value="PMSR"/>
    <property type="match status" value="1"/>
</dbReference>
<gene>
    <name evidence="5" type="primary">msrA</name>
    <name evidence="7" type="ORF">SAMN02910432_00306</name>
</gene>
<comment type="similarity">
    <text evidence="1 5">Belongs to the MsrA Met sulfoxide reductase family.</text>
</comment>
<dbReference type="EC" id="1.8.4.11" evidence="5"/>
<dbReference type="NCBIfam" id="TIGR00401">
    <property type="entry name" value="msrA"/>
    <property type="match status" value="1"/>
</dbReference>
<comment type="function">
    <text evidence="5">Has an important function as a repair enzyme for proteins that have been inactivated by oxidation. Catalyzes the reversible oxidation-reduction of methionine sulfoxide in proteins to methionine.</text>
</comment>
<dbReference type="Gene3D" id="3.30.1060.10">
    <property type="entry name" value="Peptide methionine sulphoxide reductase MsrA"/>
    <property type="match status" value="1"/>
</dbReference>
<dbReference type="SUPFAM" id="SSF55068">
    <property type="entry name" value="Peptide methionine sulfoxide reductase"/>
    <property type="match status" value="1"/>
</dbReference>
<evidence type="ECO:0000256" key="5">
    <source>
        <dbReference type="HAMAP-Rule" id="MF_01401"/>
    </source>
</evidence>
<accession>A0A1I2PUF5</accession>
<dbReference type="AlphaFoldDB" id="A0A1I2PUF5"/>
<evidence type="ECO:0000256" key="2">
    <source>
        <dbReference type="ARBA" id="ARBA00023002"/>
    </source>
</evidence>
<evidence type="ECO:0000256" key="3">
    <source>
        <dbReference type="ARBA" id="ARBA00047806"/>
    </source>
</evidence>
<name>A0A1I2PUF5_9LACO</name>
<keyword evidence="2 5" id="KW-0560">Oxidoreductase</keyword>
<dbReference type="PANTHER" id="PTHR43774">
    <property type="entry name" value="PEPTIDE METHIONINE SULFOXIDE REDUCTASE"/>
    <property type="match status" value="1"/>
</dbReference>
<dbReference type="Proteomes" id="UP000182635">
    <property type="component" value="Unassembled WGS sequence"/>
</dbReference>
<dbReference type="PANTHER" id="PTHR43774:SF1">
    <property type="entry name" value="PEPTIDE METHIONINE SULFOXIDE REDUCTASE MSRA 2"/>
    <property type="match status" value="1"/>
</dbReference>
<organism evidence="7 8">
    <name type="scientific">Ligilactobacillus ruminis DSM 20403 = NBRC 102161</name>
    <dbReference type="NCBI Taxonomy" id="1423798"/>
    <lineage>
        <taxon>Bacteria</taxon>
        <taxon>Bacillati</taxon>
        <taxon>Bacillota</taxon>
        <taxon>Bacilli</taxon>
        <taxon>Lactobacillales</taxon>
        <taxon>Lactobacillaceae</taxon>
        <taxon>Ligilactobacillus</taxon>
    </lineage>
</organism>
<evidence type="ECO:0000313" key="7">
    <source>
        <dbReference type="EMBL" id="SFG19762.1"/>
    </source>
</evidence>
<proteinExistence type="inferred from homology"/>
<dbReference type="HAMAP" id="MF_01401">
    <property type="entry name" value="MsrA"/>
    <property type="match status" value="1"/>
</dbReference>
<evidence type="ECO:0000313" key="8">
    <source>
        <dbReference type="Proteomes" id="UP000182635"/>
    </source>
</evidence>
<feature type="domain" description="Peptide methionine sulphoxide reductase MsrA" evidence="6">
    <location>
        <begin position="24"/>
        <end position="174"/>
    </location>
</feature>
<evidence type="ECO:0000256" key="1">
    <source>
        <dbReference type="ARBA" id="ARBA00005591"/>
    </source>
</evidence>
<protein>
    <recommendedName>
        <fullName evidence="5">Peptide methionine sulfoxide reductase MsrA</fullName>
        <shortName evidence="5">Protein-methionine-S-oxide reductase</shortName>
        <ecNumber evidence="5">1.8.4.11</ecNumber>
    </recommendedName>
    <alternativeName>
        <fullName evidence="5">Peptide-methionine (S)-S-oxide reductase</fullName>
        <shortName evidence="5">Peptide Met(O) reductase</shortName>
    </alternativeName>
</protein>
<reference evidence="8" key="1">
    <citation type="submission" date="2016-10" db="EMBL/GenBank/DDBJ databases">
        <authorList>
            <person name="Varghese N."/>
            <person name="Submissions S."/>
        </authorList>
    </citation>
    <scope>NUCLEOTIDE SEQUENCE [LARGE SCALE GENOMIC DNA]</scope>
    <source>
        <strain evidence="8">DSM 20403</strain>
    </source>
</reference>
<comment type="catalytic activity">
    <reaction evidence="4 5">
        <text>[thioredoxin]-disulfide + L-methionine + H2O = L-methionine (S)-S-oxide + [thioredoxin]-dithiol</text>
        <dbReference type="Rhea" id="RHEA:19993"/>
        <dbReference type="Rhea" id="RHEA-COMP:10698"/>
        <dbReference type="Rhea" id="RHEA-COMP:10700"/>
        <dbReference type="ChEBI" id="CHEBI:15377"/>
        <dbReference type="ChEBI" id="CHEBI:29950"/>
        <dbReference type="ChEBI" id="CHEBI:50058"/>
        <dbReference type="ChEBI" id="CHEBI:57844"/>
        <dbReference type="ChEBI" id="CHEBI:58772"/>
        <dbReference type="EC" id="1.8.4.11"/>
    </reaction>
</comment>
<dbReference type="InterPro" id="IPR002569">
    <property type="entry name" value="Met_Sox_Rdtase_MsrA_dom"/>
</dbReference>
<dbReference type="EMBL" id="FOPI01000005">
    <property type="protein sequence ID" value="SFG19762.1"/>
    <property type="molecule type" value="Genomic_DNA"/>
</dbReference>
<evidence type="ECO:0000256" key="4">
    <source>
        <dbReference type="ARBA" id="ARBA00048782"/>
    </source>
</evidence>
<dbReference type="GO" id="GO:0033744">
    <property type="term" value="F:L-methionine:thioredoxin-disulfide S-oxidoreductase activity"/>
    <property type="evidence" value="ECO:0007669"/>
    <property type="project" value="RHEA"/>
</dbReference>
<sequence length="192" mass="22032">MPSGAADKNVEGIDWIVENKKIETAIFAGGCFWCMTKPFDQMPGIISVRSGYTGGDVENPTYEQVKSGTTGHTEAVKIVFDKTIISYEELLEIYWHQTDPTDAAGQFQDRGSNYRPVIFVKNETQRQAAELSLKNLIVSERFKKPIVTRIESACPFYEAEEEHQQFYKKDPKRMEFEESQGRKQFIEENWGI</sequence>
<feature type="active site" evidence="5">
    <location>
        <position position="31"/>
    </location>
</feature>
<evidence type="ECO:0000259" key="6">
    <source>
        <dbReference type="Pfam" id="PF01625"/>
    </source>
</evidence>